<feature type="transmembrane region" description="Helical" evidence="13">
    <location>
        <begin position="261"/>
        <end position="281"/>
    </location>
</feature>
<evidence type="ECO:0000256" key="4">
    <source>
        <dbReference type="ARBA" id="ARBA00022692"/>
    </source>
</evidence>
<dbReference type="FunFam" id="1.10.472.100:FF:000002">
    <property type="entry name" value="Presenilin"/>
    <property type="match status" value="1"/>
</dbReference>
<dbReference type="InterPro" id="IPR042524">
    <property type="entry name" value="Presenilin_C"/>
</dbReference>
<evidence type="ECO:0000256" key="1">
    <source>
        <dbReference type="ARBA" id="ARBA00004477"/>
    </source>
</evidence>
<feature type="transmembrane region" description="Helical" evidence="13">
    <location>
        <begin position="293"/>
        <end position="320"/>
    </location>
</feature>
<evidence type="ECO:0000256" key="7">
    <source>
        <dbReference type="ARBA" id="ARBA00022989"/>
    </source>
</evidence>
<keyword evidence="9 13" id="KW-0472">Membrane</keyword>
<dbReference type="PANTHER" id="PTHR10202">
    <property type="entry name" value="PRESENILIN"/>
    <property type="match status" value="1"/>
</dbReference>
<evidence type="ECO:0000256" key="3">
    <source>
        <dbReference type="ARBA" id="ARBA00008604"/>
    </source>
</evidence>
<dbReference type="AlphaFoldDB" id="C0PSC2"/>
<sequence>MAIYDVIAVLIPGGPLKILVELAISRDEEIPALIYEARPVTRKSHIAVPEHENENALLPRPGLRPIESEEEEEDPIDPTLPPSVQRLEKAPLQQQRGGIWKKRAGSGSRSALLKSSNSGGDESTASAAALPPHGDSIQGLRIAVAEEAEESCFHGDTETPAEEESVPLVNYQVTTSFSTYVNQQVGSSPLPSTLQGLLTQTDSVSERRPHPNGIEDSTHRDRYEQDGIGLSASGAIKLGLGDFIFYSVLVGRAAMYDYMTVYACYLAIIAGLGVTLILLAFCQKALPALPVSISLGVIFYFLTRLVMEAFVVQIATHLLLF</sequence>
<dbReference type="GO" id="GO:0007219">
    <property type="term" value="P:Notch signaling pathway"/>
    <property type="evidence" value="ECO:0007669"/>
    <property type="project" value="UniProtKB-KW"/>
</dbReference>
<evidence type="ECO:0000256" key="5">
    <source>
        <dbReference type="ARBA" id="ARBA00022824"/>
    </source>
</evidence>
<evidence type="ECO:0000256" key="11">
    <source>
        <dbReference type="ARBA" id="ARBA00062638"/>
    </source>
</evidence>
<comment type="function">
    <text evidence="10">Probable subunit of the gamma-secretase complex, an endoprotease complex that catalyzes the intramembrane cleavage of integral membrane proteins such as Notch receptors.</text>
</comment>
<keyword evidence="8" id="KW-0333">Golgi apparatus</keyword>
<dbReference type="Gene3D" id="1.10.472.100">
    <property type="entry name" value="Presenilin"/>
    <property type="match status" value="1"/>
</dbReference>
<evidence type="ECO:0008006" key="15">
    <source>
        <dbReference type="Google" id="ProtNLM"/>
    </source>
</evidence>
<dbReference type="InterPro" id="IPR001108">
    <property type="entry name" value="Peptidase_A22A"/>
</dbReference>
<dbReference type="OMA" id="IEDSTHR"/>
<feature type="compositionally biased region" description="Polar residues" evidence="12">
    <location>
        <begin position="107"/>
        <end position="126"/>
    </location>
</feature>
<keyword evidence="4 13" id="KW-0812">Transmembrane</keyword>
<comment type="subcellular location">
    <subcellularLocation>
        <location evidence="1">Endoplasmic reticulum membrane</location>
        <topology evidence="1">Multi-pass membrane protein</topology>
    </subcellularLocation>
    <subcellularLocation>
        <location evidence="2">Golgi apparatus membrane</location>
        <topology evidence="2">Multi-pass membrane protein</topology>
    </subcellularLocation>
</comment>
<keyword evidence="6" id="KW-0914">Notch signaling pathway</keyword>
<evidence type="ECO:0000256" key="8">
    <source>
        <dbReference type="ARBA" id="ARBA00023034"/>
    </source>
</evidence>
<dbReference type="GO" id="GO:0070765">
    <property type="term" value="C:gamma-secretase complex"/>
    <property type="evidence" value="ECO:0007669"/>
    <property type="project" value="TreeGrafter"/>
</dbReference>
<evidence type="ECO:0000256" key="9">
    <source>
        <dbReference type="ARBA" id="ARBA00023136"/>
    </source>
</evidence>
<dbReference type="GO" id="GO:0006509">
    <property type="term" value="P:membrane protein ectodomain proteolysis"/>
    <property type="evidence" value="ECO:0007669"/>
    <property type="project" value="TreeGrafter"/>
</dbReference>
<protein>
    <recommendedName>
        <fullName evidence="15">Presenilin</fullName>
    </recommendedName>
</protein>
<reference evidence="14" key="1">
    <citation type="submission" date="2009-02" db="EMBL/GenBank/DDBJ databases">
        <title>Full length sequence-verified cDNA sequences from Sitka spruce (Picea sitchensis).</title>
        <authorList>
            <person name="Reid K.E."/>
            <person name="Liao N."/>
            <person name="Ralph S."/>
            <person name="Kolosova N."/>
            <person name="Oddy C."/>
            <person name="Moore R."/>
            <person name="Mayo M."/>
            <person name="Wagner S."/>
            <person name="King J."/>
            <person name="Yanchuk A."/>
            <person name="Holt R."/>
            <person name="Jones S."/>
            <person name="Marra M."/>
            <person name="Ritland C.E."/>
            <person name="Ritland K."/>
            <person name="Bohlmann J."/>
        </authorList>
    </citation>
    <scope>NUCLEOTIDE SEQUENCE</scope>
    <source>
        <tissue evidence="14">Bark</tissue>
    </source>
</reference>
<organism evidence="14">
    <name type="scientific">Picea sitchensis</name>
    <name type="common">Sitka spruce</name>
    <name type="synonym">Pinus sitchensis</name>
    <dbReference type="NCBI Taxonomy" id="3332"/>
    <lineage>
        <taxon>Eukaryota</taxon>
        <taxon>Viridiplantae</taxon>
        <taxon>Streptophyta</taxon>
        <taxon>Embryophyta</taxon>
        <taxon>Tracheophyta</taxon>
        <taxon>Spermatophyta</taxon>
        <taxon>Pinopsida</taxon>
        <taxon>Pinidae</taxon>
        <taxon>Conifers I</taxon>
        <taxon>Pinales</taxon>
        <taxon>Pinaceae</taxon>
        <taxon>Picea</taxon>
    </lineage>
</organism>
<name>C0PSC2_PICSI</name>
<dbReference type="GO" id="GO:0005798">
    <property type="term" value="C:Golgi-associated vesicle"/>
    <property type="evidence" value="ECO:0007669"/>
    <property type="project" value="UniProtKB-ARBA"/>
</dbReference>
<dbReference type="GO" id="GO:0042500">
    <property type="term" value="F:aspartic endopeptidase activity, intramembrane cleaving"/>
    <property type="evidence" value="ECO:0007669"/>
    <property type="project" value="InterPro"/>
</dbReference>
<keyword evidence="5" id="KW-0256">Endoplasmic reticulum</keyword>
<evidence type="ECO:0000256" key="6">
    <source>
        <dbReference type="ARBA" id="ARBA00022976"/>
    </source>
</evidence>
<dbReference type="MEROPS" id="A22.A02"/>
<comment type="subunit">
    <text evidence="11">Homodimer. Probable component of the gamma-secretase complex, a complex composed of a presenilin homodimer, nicastrin, APH1 and PEN2.</text>
</comment>
<proteinExistence type="evidence at transcript level"/>
<dbReference type="EMBL" id="BT071244">
    <property type="protein sequence ID" value="ACN40712.1"/>
    <property type="molecule type" value="mRNA"/>
</dbReference>
<feature type="region of interest" description="Disordered" evidence="12">
    <location>
        <begin position="198"/>
        <end position="220"/>
    </location>
</feature>
<dbReference type="PANTHER" id="PTHR10202:SF13">
    <property type="entry name" value="PRESENILIN HOMOLOG"/>
    <property type="match status" value="1"/>
</dbReference>
<comment type="similarity">
    <text evidence="3">Belongs to the peptidase A22A family.</text>
</comment>
<dbReference type="GO" id="GO:0000139">
    <property type="term" value="C:Golgi membrane"/>
    <property type="evidence" value="ECO:0007669"/>
    <property type="project" value="UniProtKB-SubCell"/>
</dbReference>
<dbReference type="Pfam" id="PF01080">
    <property type="entry name" value="Presenilin"/>
    <property type="match status" value="1"/>
</dbReference>
<keyword evidence="7 13" id="KW-1133">Transmembrane helix</keyword>
<evidence type="ECO:0000256" key="2">
    <source>
        <dbReference type="ARBA" id="ARBA00004653"/>
    </source>
</evidence>
<dbReference type="InterPro" id="IPR006639">
    <property type="entry name" value="Preselin/SPP"/>
</dbReference>
<evidence type="ECO:0000313" key="14">
    <source>
        <dbReference type="EMBL" id="ACN40712.1"/>
    </source>
</evidence>
<accession>C0PSC2</accession>
<evidence type="ECO:0000256" key="10">
    <source>
        <dbReference type="ARBA" id="ARBA00059584"/>
    </source>
</evidence>
<dbReference type="SMART" id="SM00730">
    <property type="entry name" value="PSN"/>
    <property type="match status" value="1"/>
</dbReference>
<dbReference type="GO" id="GO:0016485">
    <property type="term" value="P:protein processing"/>
    <property type="evidence" value="ECO:0007669"/>
    <property type="project" value="InterPro"/>
</dbReference>
<evidence type="ECO:0000256" key="13">
    <source>
        <dbReference type="SAM" id="Phobius"/>
    </source>
</evidence>
<feature type="region of interest" description="Disordered" evidence="12">
    <location>
        <begin position="68"/>
        <end position="134"/>
    </location>
</feature>
<evidence type="ECO:0000256" key="12">
    <source>
        <dbReference type="SAM" id="MobiDB-lite"/>
    </source>
</evidence>
<feature type="transmembrane region" description="Helical" evidence="13">
    <location>
        <begin position="228"/>
        <end position="249"/>
    </location>
</feature>
<dbReference type="GO" id="GO:0005789">
    <property type="term" value="C:endoplasmic reticulum membrane"/>
    <property type="evidence" value="ECO:0007669"/>
    <property type="project" value="UniProtKB-SubCell"/>
</dbReference>